<evidence type="ECO:0000313" key="1">
    <source>
        <dbReference type="EMBL" id="GAA1869768.1"/>
    </source>
</evidence>
<keyword evidence="2" id="KW-1185">Reference proteome</keyword>
<reference evidence="1 2" key="1">
    <citation type="journal article" date="2019" name="Int. J. Syst. Evol. Microbiol.">
        <title>The Global Catalogue of Microorganisms (GCM) 10K type strain sequencing project: providing services to taxonomists for standard genome sequencing and annotation.</title>
        <authorList>
            <consortium name="The Broad Institute Genomics Platform"/>
            <consortium name="The Broad Institute Genome Sequencing Center for Infectious Disease"/>
            <person name="Wu L."/>
            <person name="Ma J."/>
        </authorList>
    </citation>
    <scope>NUCLEOTIDE SEQUENCE [LARGE SCALE GENOMIC DNA]</scope>
    <source>
        <strain evidence="1 2">JCM 14326</strain>
    </source>
</reference>
<accession>A0ABN2NIC3</accession>
<protein>
    <submittedName>
        <fullName evidence="1">Uncharacterized protein</fullName>
    </submittedName>
</protein>
<dbReference type="Proteomes" id="UP001501094">
    <property type="component" value="Unassembled WGS sequence"/>
</dbReference>
<proteinExistence type="predicted"/>
<comment type="caution">
    <text evidence="1">The sequence shown here is derived from an EMBL/GenBank/DDBJ whole genome shotgun (WGS) entry which is preliminary data.</text>
</comment>
<organism evidence="1 2">
    <name type="scientific">Myceligenerans crystallogenes</name>
    <dbReference type="NCBI Taxonomy" id="316335"/>
    <lineage>
        <taxon>Bacteria</taxon>
        <taxon>Bacillati</taxon>
        <taxon>Actinomycetota</taxon>
        <taxon>Actinomycetes</taxon>
        <taxon>Micrococcales</taxon>
        <taxon>Promicromonosporaceae</taxon>
        <taxon>Myceligenerans</taxon>
    </lineage>
</organism>
<dbReference type="EMBL" id="BAAANL010000006">
    <property type="protein sequence ID" value="GAA1869768.1"/>
    <property type="molecule type" value="Genomic_DNA"/>
</dbReference>
<name>A0ABN2NIC3_9MICO</name>
<evidence type="ECO:0000313" key="2">
    <source>
        <dbReference type="Proteomes" id="UP001501094"/>
    </source>
</evidence>
<sequence length="119" mass="13159">MEHRREDGELLGWIRPHDDAWVAISLLGREVSPPVEWLDAEEALEALGLAWLANAWVLERPDAPAVRVRLVDVRPGQVVVQTDDFGAIDVPVTRIALPWPAPPELRPATPDDAVVFGMS</sequence>
<gene>
    <name evidence="1" type="ORF">GCM10009751_30790</name>
</gene>